<feature type="active site" description="Nucleophile" evidence="4">
    <location>
        <position position="39"/>
    </location>
</feature>
<keyword evidence="7" id="KW-1185">Reference proteome</keyword>
<feature type="domain" description="PNPLA" evidence="5">
    <location>
        <begin position="6"/>
        <end position="165"/>
    </location>
</feature>
<dbReference type="InterPro" id="IPR002641">
    <property type="entry name" value="PNPLA_dom"/>
</dbReference>
<dbReference type="KEGG" id="nik:F5I99_11095"/>
<dbReference type="Proteomes" id="UP000325606">
    <property type="component" value="Chromosome"/>
</dbReference>
<dbReference type="GO" id="GO:0016042">
    <property type="term" value="P:lipid catabolic process"/>
    <property type="evidence" value="ECO:0007669"/>
    <property type="project" value="UniProtKB-UniRule"/>
</dbReference>
<feature type="active site" description="Proton acceptor" evidence="4">
    <location>
        <position position="152"/>
    </location>
</feature>
<dbReference type="Pfam" id="PF01734">
    <property type="entry name" value="Patatin"/>
    <property type="match status" value="1"/>
</dbReference>
<gene>
    <name evidence="6" type="ORF">F5I99_11095</name>
</gene>
<dbReference type="GO" id="GO:0016787">
    <property type="term" value="F:hydrolase activity"/>
    <property type="evidence" value="ECO:0007669"/>
    <property type="project" value="UniProtKB-UniRule"/>
</dbReference>
<dbReference type="InterPro" id="IPR050301">
    <property type="entry name" value="NTE"/>
</dbReference>
<feature type="short sequence motif" description="GXSXG" evidence="4">
    <location>
        <begin position="37"/>
        <end position="41"/>
    </location>
</feature>
<evidence type="ECO:0000256" key="1">
    <source>
        <dbReference type="ARBA" id="ARBA00022801"/>
    </source>
</evidence>
<evidence type="ECO:0000313" key="7">
    <source>
        <dbReference type="Proteomes" id="UP000325606"/>
    </source>
</evidence>
<dbReference type="InterPro" id="IPR016035">
    <property type="entry name" value="Acyl_Trfase/lysoPLipase"/>
</dbReference>
<evidence type="ECO:0000256" key="4">
    <source>
        <dbReference type="PROSITE-ProRule" id="PRU01161"/>
    </source>
</evidence>
<feature type="short sequence motif" description="DGA/G" evidence="4">
    <location>
        <begin position="152"/>
        <end position="154"/>
    </location>
</feature>
<evidence type="ECO:0000256" key="2">
    <source>
        <dbReference type="ARBA" id="ARBA00022963"/>
    </source>
</evidence>
<sequence>MPSVSLVLGAGGARGYAHIGVINQLVSRGYDIVSISGSSMGALVGGIYAAGGLQAYSDWVSKLRWMDVVRLLDLHFRRGTIRGDKVFQHIESLIGNPAIEDLSLHYTAVATDLRGQKEVWFQKGSLLDAIRASSAVPGVFTPFKKAGQILVDGGVLNPLPIIPTVAVNADLILAVDLNASDDEVSDTVMPGIRHLLTDRSARTMSRMGVVMSSMEVMLGALSRYKVAGYPPDMVIHIPKSLAGFHEFHRAAELIDLGWRIAAKQLDQLEARNYDDFGTEDRYS</sequence>
<keyword evidence="1 4" id="KW-0378">Hydrolase</keyword>
<comment type="caution">
    <text evidence="4">Lacks conserved residue(s) required for the propagation of feature annotation.</text>
</comment>
<protein>
    <submittedName>
        <fullName evidence="6">Alpha/beta hydrolase</fullName>
    </submittedName>
</protein>
<dbReference type="PANTHER" id="PTHR14226:SF76">
    <property type="entry name" value="NTE FAMILY PROTEIN RSSA"/>
    <property type="match status" value="1"/>
</dbReference>
<dbReference type="Gene3D" id="3.40.1090.10">
    <property type="entry name" value="Cytosolic phospholipase A2 catalytic domain"/>
    <property type="match status" value="1"/>
</dbReference>
<dbReference type="SUPFAM" id="SSF52151">
    <property type="entry name" value="FabD/lysophospholipase-like"/>
    <property type="match status" value="1"/>
</dbReference>
<evidence type="ECO:0000259" key="5">
    <source>
        <dbReference type="PROSITE" id="PS51635"/>
    </source>
</evidence>
<dbReference type="AlphaFoldDB" id="A0A5J6LF96"/>
<dbReference type="RefSeq" id="WP_151056008.1">
    <property type="nucleotide sequence ID" value="NZ_CP044222.1"/>
</dbReference>
<name>A0A5J6LF96_9GAMM</name>
<proteinExistence type="predicted"/>
<evidence type="ECO:0000256" key="3">
    <source>
        <dbReference type="ARBA" id="ARBA00023098"/>
    </source>
</evidence>
<dbReference type="PANTHER" id="PTHR14226">
    <property type="entry name" value="NEUROPATHY TARGET ESTERASE/SWISS CHEESE D.MELANOGASTER"/>
    <property type="match status" value="1"/>
</dbReference>
<accession>A0A5J6LF96</accession>
<dbReference type="PROSITE" id="PS51635">
    <property type="entry name" value="PNPLA"/>
    <property type="match status" value="1"/>
</dbReference>
<keyword evidence="2 4" id="KW-0442">Lipid degradation</keyword>
<organism evidence="6 7">
    <name type="scientific">Nitrincola iocasae</name>
    <dbReference type="NCBI Taxonomy" id="2614693"/>
    <lineage>
        <taxon>Bacteria</taxon>
        <taxon>Pseudomonadati</taxon>
        <taxon>Pseudomonadota</taxon>
        <taxon>Gammaproteobacteria</taxon>
        <taxon>Oceanospirillales</taxon>
        <taxon>Oceanospirillaceae</taxon>
        <taxon>Nitrincola</taxon>
    </lineage>
</organism>
<reference evidence="6 7" key="1">
    <citation type="submission" date="2019-09" db="EMBL/GenBank/DDBJ databases">
        <title>Nitrincola iocasae sp. nov., a bacterium isolated from the sediment collected at a cold seep field in South China Sea.</title>
        <authorList>
            <person name="Zhang H."/>
            <person name="Wang H."/>
            <person name="Li C."/>
        </authorList>
    </citation>
    <scope>NUCLEOTIDE SEQUENCE [LARGE SCALE GENOMIC DNA]</scope>
    <source>
        <strain evidence="6 7">KXZD1103</strain>
    </source>
</reference>
<dbReference type="EMBL" id="CP044222">
    <property type="protein sequence ID" value="QEW07012.1"/>
    <property type="molecule type" value="Genomic_DNA"/>
</dbReference>
<keyword evidence="3 4" id="KW-0443">Lipid metabolism</keyword>
<evidence type="ECO:0000313" key="6">
    <source>
        <dbReference type="EMBL" id="QEW07012.1"/>
    </source>
</evidence>